<feature type="coiled-coil region" evidence="1">
    <location>
        <begin position="217"/>
        <end position="251"/>
    </location>
</feature>
<sequence length="352" mass="41221">MDKREELQALQDDLQHHAEEVKSLQNLIRRTLTSKKDSDQQALQMQLDLFNKDIKKLHEKITATKDDETPEAGENTKEKQPVKKNEKKLRNMAPEDQENAYQLKAMMMPQVYSQSKTLQAELMLYNRRNELRSLRKHHQVSYNRETNLSAVTTLHIISLYERKAREAEHRANALQEELDRKDGETGSQSKQVSGPIRSEKSQIYLPPAKVEDLAKKNQILIEGNQDQKREIQRLKKENADLFLKVKHFSQERNHAMSQLSTSEMARKDLLTRFQRQKTQHDRLSKSLTRQSADWIEARKQRDQEEEELRWRQVGHAAPHGAYDRTFSHPVPRNIDQPRNMYPVTAYAEPSAA</sequence>
<feature type="compositionally biased region" description="Basic and acidic residues" evidence="2">
    <location>
        <begin position="175"/>
        <end position="184"/>
    </location>
</feature>
<evidence type="ECO:0000256" key="1">
    <source>
        <dbReference type="SAM" id="Coils"/>
    </source>
</evidence>
<feature type="region of interest" description="Disordered" evidence="2">
    <location>
        <begin position="309"/>
        <end position="337"/>
    </location>
</feature>
<accession>A0AAE1ADF7</accession>
<organism evidence="3 4">
    <name type="scientific">Elysia crispata</name>
    <name type="common">lettuce slug</name>
    <dbReference type="NCBI Taxonomy" id="231223"/>
    <lineage>
        <taxon>Eukaryota</taxon>
        <taxon>Metazoa</taxon>
        <taxon>Spiralia</taxon>
        <taxon>Lophotrochozoa</taxon>
        <taxon>Mollusca</taxon>
        <taxon>Gastropoda</taxon>
        <taxon>Heterobranchia</taxon>
        <taxon>Euthyneura</taxon>
        <taxon>Panpulmonata</taxon>
        <taxon>Sacoglossa</taxon>
        <taxon>Placobranchoidea</taxon>
        <taxon>Plakobranchidae</taxon>
        <taxon>Elysia</taxon>
    </lineage>
</organism>
<feature type="coiled-coil region" evidence="1">
    <location>
        <begin position="7"/>
        <end position="60"/>
    </location>
</feature>
<proteinExistence type="predicted"/>
<evidence type="ECO:0000313" key="4">
    <source>
        <dbReference type="Proteomes" id="UP001283361"/>
    </source>
</evidence>
<feature type="compositionally biased region" description="Basic and acidic residues" evidence="2">
    <location>
        <begin position="74"/>
        <end position="84"/>
    </location>
</feature>
<comment type="caution">
    <text evidence="3">The sequence shown here is derived from an EMBL/GenBank/DDBJ whole genome shotgun (WGS) entry which is preliminary data.</text>
</comment>
<keyword evidence="4" id="KW-1185">Reference proteome</keyword>
<feature type="region of interest" description="Disordered" evidence="2">
    <location>
        <begin position="175"/>
        <end position="201"/>
    </location>
</feature>
<protein>
    <submittedName>
        <fullName evidence="3">Uncharacterized protein</fullName>
    </submittedName>
</protein>
<evidence type="ECO:0000256" key="2">
    <source>
        <dbReference type="SAM" id="MobiDB-lite"/>
    </source>
</evidence>
<dbReference type="EMBL" id="JAWDGP010002049">
    <property type="protein sequence ID" value="KAK3785900.1"/>
    <property type="molecule type" value="Genomic_DNA"/>
</dbReference>
<name>A0AAE1ADF7_9GAST</name>
<reference evidence="3" key="1">
    <citation type="journal article" date="2023" name="G3 (Bethesda)">
        <title>A reference genome for the long-term kleptoplast-retaining sea slug Elysia crispata morphotype clarki.</title>
        <authorList>
            <person name="Eastman K.E."/>
            <person name="Pendleton A.L."/>
            <person name="Shaikh M.A."/>
            <person name="Suttiyut T."/>
            <person name="Ogas R."/>
            <person name="Tomko P."/>
            <person name="Gavelis G."/>
            <person name="Widhalm J.R."/>
            <person name="Wisecaver J.H."/>
        </authorList>
    </citation>
    <scope>NUCLEOTIDE SEQUENCE</scope>
    <source>
        <strain evidence="3">ECLA1</strain>
    </source>
</reference>
<dbReference type="AlphaFoldDB" id="A0AAE1ADF7"/>
<feature type="region of interest" description="Disordered" evidence="2">
    <location>
        <begin position="61"/>
        <end position="84"/>
    </location>
</feature>
<keyword evidence="1" id="KW-0175">Coiled coil</keyword>
<dbReference type="Proteomes" id="UP001283361">
    <property type="component" value="Unassembled WGS sequence"/>
</dbReference>
<evidence type="ECO:0000313" key="3">
    <source>
        <dbReference type="EMBL" id="KAK3785900.1"/>
    </source>
</evidence>
<gene>
    <name evidence="3" type="ORF">RRG08_055934</name>
</gene>